<feature type="domain" description="Peptidase S1" evidence="7">
    <location>
        <begin position="162"/>
        <end position="333"/>
    </location>
</feature>
<sequence length="371" mass="40644">MPESLPKDEHDRSYFLDHRYVQDALAYGNKGFHDILAHNGEQARQSFVQSTNLLAAGLVEHKKFSAERAKTLSIVADIFRGGLMAAGSVAAYKAGSSATTTQQMNAAQSAFSNFLDASNSLGAFLQEQIRLGELNSSAVRSVHKDQWRSVVVADHLISRSIVRVLNETRNSSCTGFFIAPYVIMTSAHCFRLGDALGAFRQTPADGEAFMTGEDEYIEIERQYQHNLYVDGNTDTRPYDIAFLVTKAPSESYLPVSTRSLTPGERLMVIGYSGDLNKGYFLRIDYGCEVTSLWKAGYFGSNCTGYPGNSGGPIITADKEIAVVGVTAAGHKRRDRSDNDTYGASIQRGAAVFHFVMNDPVLNGRIQSNPFD</sequence>
<dbReference type="GO" id="GO:0016787">
    <property type="term" value="F:hydrolase activity"/>
    <property type="evidence" value="ECO:0007669"/>
    <property type="project" value="UniProtKB-KW"/>
</dbReference>
<dbReference type="EC" id="3.4.21.-" evidence="6"/>
<dbReference type="SUPFAM" id="SSF50494">
    <property type="entry name" value="Trypsin-like serine proteases"/>
    <property type="match status" value="1"/>
</dbReference>
<comment type="similarity">
    <text evidence="1 6">Belongs to the peptidase S1B family.</text>
</comment>
<keyword evidence="4 6" id="KW-0378">Hydrolase</keyword>
<dbReference type="RefSeq" id="WP_275824358.1">
    <property type="nucleotide sequence ID" value="NZ_JARHUD010000023.1"/>
</dbReference>
<reference evidence="8 9" key="1">
    <citation type="submission" date="2023-03" db="EMBL/GenBank/DDBJ databases">
        <title>Fodinicurvata sp. CAU 1616 isolated from sea sendiment.</title>
        <authorList>
            <person name="Kim W."/>
        </authorList>
    </citation>
    <scope>NUCLEOTIDE SEQUENCE [LARGE SCALE GENOMIC DNA]</scope>
    <source>
        <strain evidence="8 9">CAU 1616</strain>
    </source>
</reference>
<evidence type="ECO:0000313" key="8">
    <source>
        <dbReference type="EMBL" id="MDF2097531.1"/>
    </source>
</evidence>
<evidence type="ECO:0000256" key="5">
    <source>
        <dbReference type="ARBA" id="ARBA00022825"/>
    </source>
</evidence>
<evidence type="ECO:0000256" key="1">
    <source>
        <dbReference type="ARBA" id="ARBA00008764"/>
    </source>
</evidence>
<dbReference type="Pfam" id="PF00089">
    <property type="entry name" value="Trypsin"/>
    <property type="match status" value="1"/>
</dbReference>
<dbReference type="Gene3D" id="2.40.10.10">
    <property type="entry name" value="Trypsin-like serine proteases"/>
    <property type="match status" value="2"/>
</dbReference>
<keyword evidence="5 6" id="KW-0720">Serine protease</keyword>
<dbReference type="InterPro" id="IPR008256">
    <property type="entry name" value="Peptidase_S1B"/>
</dbReference>
<evidence type="ECO:0000256" key="6">
    <source>
        <dbReference type="RuleBase" id="RU004296"/>
    </source>
</evidence>
<dbReference type="PANTHER" id="PTHR15462">
    <property type="entry name" value="SERINE PROTEASE"/>
    <property type="match status" value="1"/>
</dbReference>
<proteinExistence type="inferred from homology"/>
<evidence type="ECO:0000256" key="2">
    <source>
        <dbReference type="ARBA" id="ARBA00022670"/>
    </source>
</evidence>
<comment type="caution">
    <text evidence="8">The sequence shown here is derived from an EMBL/GenBank/DDBJ whole genome shotgun (WGS) entry which is preliminary data.</text>
</comment>
<accession>A0ABT5YRC9</accession>
<evidence type="ECO:0000313" key="9">
    <source>
        <dbReference type="Proteomes" id="UP001215503"/>
    </source>
</evidence>
<evidence type="ECO:0000256" key="4">
    <source>
        <dbReference type="ARBA" id="ARBA00022801"/>
    </source>
</evidence>
<evidence type="ECO:0000256" key="3">
    <source>
        <dbReference type="ARBA" id="ARBA00022729"/>
    </source>
</evidence>
<evidence type="ECO:0000259" key="7">
    <source>
        <dbReference type="Pfam" id="PF00089"/>
    </source>
</evidence>
<dbReference type="InterPro" id="IPR001254">
    <property type="entry name" value="Trypsin_dom"/>
</dbReference>
<gene>
    <name evidence="8" type="ORF">P2G67_16315</name>
</gene>
<dbReference type="InterPro" id="IPR043504">
    <property type="entry name" value="Peptidase_S1_PA_chymotrypsin"/>
</dbReference>
<keyword evidence="9" id="KW-1185">Reference proteome</keyword>
<keyword evidence="3" id="KW-0732">Signal</keyword>
<organism evidence="8 9">
    <name type="scientific">Aquibaculum arenosum</name>
    <dbReference type="NCBI Taxonomy" id="3032591"/>
    <lineage>
        <taxon>Bacteria</taxon>
        <taxon>Pseudomonadati</taxon>
        <taxon>Pseudomonadota</taxon>
        <taxon>Alphaproteobacteria</taxon>
        <taxon>Rhodospirillales</taxon>
        <taxon>Rhodovibrionaceae</taxon>
        <taxon>Aquibaculum</taxon>
    </lineage>
</organism>
<protein>
    <recommendedName>
        <fullName evidence="6">Serine protease</fullName>
        <ecNumber evidence="6">3.4.21.-</ecNumber>
    </recommendedName>
</protein>
<dbReference type="EMBL" id="JARHUD010000023">
    <property type="protein sequence ID" value="MDF2097531.1"/>
    <property type="molecule type" value="Genomic_DNA"/>
</dbReference>
<name>A0ABT5YRC9_9PROT</name>
<dbReference type="PANTHER" id="PTHR15462:SF8">
    <property type="entry name" value="SERINE PROTEASE"/>
    <property type="match status" value="1"/>
</dbReference>
<dbReference type="PRINTS" id="PR00839">
    <property type="entry name" value="V8PROTEASE"/>
</dbReference>
<dbReference type="Proteomes" id="UP001215503">
    <property type="component" value="Unassembled WGS sequence"/>
</dbReference>
<dbReference type="InterPro" id="IPR009003">
    <property type="entry name" value="Peptidase_S1_PA"/>
</dbReference>
<keyword evidence="2 6" id="KW-0645">Protease</keyword>
<dbReference type="InterPro" id="IPR050966">
    <property type="entry name" value="Glutamyl_endopeptidase"/>
</dbReference>